<dbReference type="AlphaFoldDB" id="A0AA88A484"/>
<accession>A0AA88A484</accession>
<dbReference type="Proteomes" id="UP001187192">
    <property type="component" value="Unassembled WGS sequence"/>
</dbReference>
<gene>
    <name evidence="1" type="ORF">TIFTF001_004350</name>
</gene>
<dbReference type="EMBL" id="BTGU01000004">
    <property type="protein sequence ID" value="GMN33801.1"/>
    <property type="molecule type" value="Genomic_DNA"/>
</dbReference>
<organism evidence="1 2">
    <name type="scientific">Ficus carica</name>
    <name type="common">Common fig</name>
    <dbReference type="NCBI Taxonomy" id="3494"/>
    <lineage>
        <taxon>Eukaryota</taxon>
        <taxon>Viridiplantae</taxon>
        <taxon>Streptophyta</taxon>
        <taxon>Embryophyta</taxon>
        <taxon>Tracheophyta</taxon>
        <taxon>Spermatophyta</taxon>
        <taxon>Magnoliopsida</taxon>
        <taxon>eudicotyledons</taxon>
        <taxon>Gunneridae</taxon>
        <taxon>Pentapetalae</taxon>
        <taxon>rosids</taxon>
        <taxon>fabids</taxon>
        <taxon>Rosales</taxon>
        <taxon>Moraceae</taxon>
        <taxon>Ficeae</taxon>
        <taxon>Ficus</taxon>
    </lineage>
</organism>
<reference evidence="1" key="1">
    <citation type="submission" date="2023-07" db="EMBL/GenBank/DDBJ databases">
        <title>draft genome sequence of fig (Ficus carica).</title>
        <authorList>
            <person name="Takahashi T."/>
            <person name="Nishimura K."/>
        </authorList>
    </citation>
    <scope>NUCLEOTIDE SEQUENCE</scope>
</reference>
<name>A0AA88A484_FICCA</name>
<evidence type="ECO:0000313" key="2">
    <source>
        <dbReference type="Proteomes" id="UP001187192"/>
    </source>
</evidence>
<protein>
    <submittedName>
        <fullName evidence="1">Uncharacterized protein</fullName>
    </submittedName>
</protein>
<keyword evidence="2" id="KW-1185">Reference proteome</keyword>
<evidence type="ECO:0000313" key="1">
    <source>
        <dbReference type="EMBL" id="GMN33801.1"/>
    </source>
</evidence>
<sequence length="92" mass="10475">MSVEALAMAGADYMECAIDLEVLECSRRLEKPSPYLLAEQSSIIISDQFKLRHKRKCTGDQHVLRPVVDRDQMKAKIREWAKAVVSKIDNIS</sequence>
<proteinExistence type="predicted"/>
<comment type="caution">
    <text evidence="1">The sequence shown here is derived from an EMBL/GenBank/DDBJ whole genome shotgun (WGS) entry which is preliminary data.</text>
</comment>